<comment type="caution">
    <text evidence="1">The sequence shown here is derived from an EMBL/GenBank/DDBJ whole genome shotgun (WGS) entry which is preliminary data.</text>
</comment>
<gene>
    <name evidence="1" type="ORF">WISP_149182</name>
</gene>
<dbReference type="PANTHER" id="PTHR33332">
    <property type="entry name" value="REVERSE TRANSCRIPTASE DOMAIN-CONTAINING PROTEIN"/>
    <property type="match status" value="1"/>
</dbReference>
<protein>
    <recommendedName>
        <fullName evidence="3">Rna-directed dna polymerase from mobile element jockey-like</fullName>
    </recommendedName>
</protein>
<accession>A0ABQ9CK32</accession>
<evidence type="ECO:0000313" key="2">
    <source>
        <dbReference type="Proteomes" id="UP001145742"/>
    </source>
</evidence>
<proteinExistence type="predicted"/>
<keyword evidence="2" id="KW-1185">Reference proteome</keyword>
<evidence type="ECO:0008006" key="3">
    <source>
        <dbReference type="Google" id="ProtNLM"/>
    </source>
</evidence>
<organism evidence="1 2">
    <name type="scientific">Willisornis vidua</name>
    <name type="common">Xingu scale-backed antbird</name>
    <dbReference type="NCBI Taxonomy" id="1566151"/>
    <lineage>
        <taxon>Eukaryota</taxon>
        <taxon>Metazoa</taxon>
        <taxon>Chordata</taxon>
        <taxon>Craniata</taxon>
        <taxon>Vertebrata</taxon>
        <taxon>Euteleostomi</taxon>
        <taxon>Archelosauria</taxon>
        <taxon>Archosauria</taxon>
        <taxon>Dinosauria</taxon>
        <taxon>Saurischia</taxon>
        <taxon>Theropoda</taxon>
        <taxon>Coelurosauria</taxon>
        <taxon>Aves</taxon>
        <taxon>Neognathae</taxon>
        <taxon>Neoaves</taxon>
        <taxon>Telluraves</taxon>
        <taxon>Australaves</taxon>
        <taxon>Passeriformes</taxon>
        <taxon>Thamnophilidae</taxon>
        <taxon>Willisornis</taxon>
    </lineage>
</organism>
<sequence>MQDKLDGLEDWTNKHLMKFNKAQCKVLHLGKHNPGLQHSLGSTQLRNSPLERDLGIPVDSKLGMSEHCPAVAEEADRRRVCINKAITSPYDTIKKSLSYSVQHLSVHTWYCVQLWSLLYKKDADRLETVQRRATKLNQDWEAWCEKRLTELHLSSLEKRKLGGDLRIKFQYLKDGHKEDRHSLVKRNHMEKVRGNG</sequence>
<reference evidence="1" key="1">
    <citation type="submission" date="2019-10" db="EMBL/GenBank/DDBJ databases">
        <authorList>
            <person name="Soares A.E.R."/>
            <person name="Aleixo A."/>
            <person name="Schneider P."/>
            <person name="Miyaki C.Y."/>
            <person name="Schneider M.P."/>
            <person name="Mello C."/>
            <person name="Vasconcelos A.T.R."/>
        </authorList>
    </citation>
    <scope>NUCLEOTIDE SEQUENCE</scope>
    <source>
        <tissue evidence="1">Muscle</tissue>
    </source>
</reference>
<name>A0ABQ9CK32_9PASS</name>
<dbReference type="PRINTS" id="PR01345">
    <property type="entry name" value="CERVTRCPTASE"/>
</dbReference>
<dbReference type="Proteomes" id="UP001145742">
    <property type="component" value="Unassembled WGS sequence"/>
</dbReference>
<evidence type="ECO:0000313" key="1">
    <source>
        <dbReference type="EMBL" id="KAJ7403772.1"/>
    </source>
</evidence>
<dbReference type="EMBL" id="WHWB01034807">
    <property type="protein sequence ID" value="KAJ7403772.1"/>
    <property type="molecule type" value="Genomic_DNA"/>
</dbReference>